<gene>
    <name evidence="2" type="primary">ASH2L_1</name>
    <name evidence="2" type="ORF">C6P40_000169</name>
</gene>
<comment type="caution">
    <text evidence="2">The sequence shown here is derived from an EMBL/GenBank/DDBJ whole genome shotgun (WGS) entry which is preliminary data.</text>
</comment>
<name>A0A9P6WL75_9ASCO</name>
<dbReference type="EMBL" id="PUHW01000103">
    <property type="protein sequence ID" value="KAG0689067.1"/>
    <property type="molecule type" value="Genomic_DNA"/>
</dbReference>
<dbReference type="Proteomes" id="UP000697127">
    <property type="component" value="Unassembled WGS sequence"/>
</dbReference>
<dbReference type="GO" id="GO:0008168">
    <property type="term" value="F:methyltransferase activity"/>
    <property type="evidence" value="ECO:0007669"/>
    <property type="project" value="UniProtKB-KW"/>
</dbReference>
<feature type="compositionally biased region" description="Low complexity" evidence="1">
    <location>
        <begin position="44"/>
        <end position="60"/>
    </location>
</feature>
<feature type="compositionally biased region" description="Polar residues" evidence="1">
    <location>
        <begin position="1"/>
        <end position="15"/>
    </location>
</feature>
<evidence type="ECO:0000256" key="1">
    <source>
        <dbReference type="SAM" id="MobiDB-lite"/>
    </source>
</evidence>
<evidence type="ECO:0000313" key="2">
    <source>
        <dbReference type="EMBL" id="KAG0689067.1"/>
    </source>
</evidence>
<sequence>MRIPQFTTSHSLQNDKSNKSKQRFKIPFNFNHNKNLGKEKENSFDTSFTTTTTSSSLSSSPIHNHLYDSSPNTQLSSNSNITPRTVTILNNNNNTTLLNNLNLNDQLDYDYINNPLQNDSLDYIYNKNIILINNNKFIQSFTSLNSSLDTSSSPPISRSSSPLKFSILNQSYYNNQNLNSNSNLIDSLLLNHSEILPNFESIKKRKIENLNIDLNLSINSNTKFNLLFSYNDSTNLNHYELKFTSFNNDRLKLIQNLTLKEFIDNSQTNLILKLLKSNNLILKLKLFKSIFNFNINSIYLNDSNFFKNNFWSLKVLLNSNLNLNSDSNCYYSFYKSLMIDIINLLSILNSITTYILTNTNNNLSTEIDILSFYYNSFNLNDINDIKSNCNFQLFDHDLLDKFIYLLWKTEDSIICSQFRQLFN</sequence>
<protein>
    <submittedName>
        <fullName evidence="2">Set1/Ash2 histone methyltransferase complex subunit ASH2</fullName>
    </submittedName>
</protein>
<organism evidence="2 3">
    <name type="scientific">Pichia californica</name>
    <dbReference type="NCBI Taxonomy" id="460514"/>
    <lineage>
        <taxon>Eukaryota</taxon>
        <taxon>Fungi</taxon>
        <taxon>Dikarya</taxon>
        <taxon>Ascomycota</taxon>
        <taxon>Saccharomycotina</taxon>
        <taxon>Pichiomycetes</taxon>
        <taxon>Pichiales</taxon>
        <taxon>Pichiaceae</taxon>
        <taxon>Pichia</taxon>
    </lineage>
</organism>
<feature type="compositionally biased region" description="Polar residues" evidence="1">
    <location>
        <begin position="67"/>
        <end position="79"/>
    </location>
</feature>
<accession>A0A9P6WL75</accession>
<feature type="region of interest" description="Disordered" evidence="1">
    <location>
        <begin position="1"/>
        <end position="79"/>
    </location>
</feature>
<dbReference type="GO" id="GO:0032259">
    <property type="term" value="P:methylation"/>
    <property type="evidence" value="ECO:0007669"/>
    <property type="project" value="UniProtKB-KW"/>
</dbReference>
<keyword evidence="2" id="KW-0808">Transferase</keyword>
<keyword evidence="2" id="KW-0489">Methyltransferase</keyword>
<dbReference type="AlphaFoldDB" id="A0A9P6WL75"/>
<evidence type="ECO:0000313" key="3">
    <source>
        <dbReference type="Proteomes" id="UP000697127"/>
    </source>
</evidence>
<reference evidence="2" key="1">
    <citation type="submission" date="2020-11" db="EMBL/GenBank/DDBJ databases">
        <title>Kefir isolates.</title>
        <authorList>
            <person name="Marcisauskas S."/>
            <person name="Kim Y."/>
            <person name="Blasche S."/>
        </authorList>
    </citation>
    <scope>NUCLEOTIDE SEQUENCE</scope>
    <source>
        <strain evidence="2">Olga-1</strain>
    </source>
</reference>
<keyword evidence="3" id="KW-1185">Reference proteome</keyword>
<proteinExistence type="predicted"/>